<dbReference type="PIRSF" id="PIRSF018266">
    <property type="entry name" value="FecR"/>
    <property type="match status" value="1"/>
</dbReference>
<evidence type="ECO:0000313" key="4">
    <source>
        <dbReference type="EMBL" id="RAJ08798.1"/>
    </source>
</evidence>
<dbReference type="PANTHER" id="PTHR30273">
    <property type="entry name" value="PERIPLASMIC SIGNAL SENSOR AND SIGMA FACTOR ACTIVATOR FECR-RELATED"/>
    <property type="match status" value="1"/>
</dbReference>
<keyword evidence="1" id="KW-1133">Transmembrane helix</keyword>
<dbReference type="RefSeq" id="WP_111596903.1">
    <property type="nucleotide sequence ID" value="NZ_QLLL01000002.1"/>
</dbReference>
<reference evidence="4 5" key="1">
    <citation type="submission" date="2018-06" db="EMBL/GenBank/DDBJ databases">
        <title>Genomic Encyclopedia of Archaeal and Bacterial Type Strains, Phase II (KMG-II): from individual species to whole genera.</title>
        <authorList>
            <person name="Goeker M."/>
        </authorList>
    </citation>
    <scope>NUCLEOTIDE SEQUENCE [LARGE SCALE GENOMIC DNA]</scope>
    <source>
        <strain evidence="4 5">DSM 23857</strain>
    </source>
</reference>
<dbReference type="Gene3D" id="2.60.120.1440">
    <property type="match status" value="1"/>
</dbReference>
<evidence type="ECO:0000313" key="5">
    <source>
        <dbReference type="Proteomes" id="UP000249547"/>
    </source>
</evidence>
<keyword evidence="1" id="KW-0472">Membrane</keyword>
<dbReference type="InterPro" id="IPR032508">
    <property type="entry name" value="FecR_C"/>
</dbReference>
<comment type="caution">
    <text evidence="4">The sequence shown here is derived from an EMBL/GenBank/DDBJ whole genome shotgun (WGS) entry which is preliminary data.</text>
</comment>
<feature type="transmembrane region" description="Helical" evidence="1">
    <location>
        <begin position="100"/>
        <end position="119"/>
    </location>
</feature>
<evidence type="ECO:0000259" key="2">
    <source>
        <dbReference type="Pfam" id="PF04773"/>
    </source>
</evidence>
<dbReference type="PANTHER" id="PTHR30273:SF2">
    <property type="entry name" value="PROTEIN FECR"/>
    <property type="match status" value="1"/>
</dbReference>
<feature type="domain" description="FecR protein" evidence="2">
    <location>
        <begin position="126"/>
        <end position="221"/>
    </location>
</feature>
<keyword evidence="1" id="KW-0812">Transmembrane</keyword>
<dbReference type="EMBL" id="QLLL01000002">
    <property type="protein sequence ID" value="RAJ08798.1"/>
    <property type="molecule type" value="Genomic_DNA"/>
</dbReference>
<dbReference type="InterPro" id="IPR012373">
    <property type="entry name" value="Ferrdict_sens_TM"/>
</dbReference>
<proteinExistence type="predicted"/>
<dbReference type="Gene3D" id="3.55.50.30">
    <property type="match status" value="1"/>
</dbReference>
<dbReference type="Pfam" id="PF04773">
    <property type="entry name" value="FecR"/>
    <property type="match status" value="1"/>
</dbReference>
<accession>A0A327QYF8</accession>
<evidence type="ECO:0000259" key="3">
    <source>
        <dbReference type="Pfam" id="PF16344"/>
    </source>
</evidence>
<dbReference type="Proteomes" id="UP000249547">
    <property type="component" value="Unassembled WGS sequence"/>
</dbReference>
<dbReference type="Pfam" id="PF16344">
    <property type="entry name" value="FecR_C"/>
    <property type="match status" value="1"/>
</dbReference>
<dbReference type="InterPro" id="IPR006860">
    <property type="entry name" value="FecR"/>
</dbReference>
<sequence>MERNYQLYTKDDFLEDANFLAWVRDAKPADNAFWEQWQQQSPPNLAAMQQARELLLCIYQLERIPVPSAVKSATWDNIQQALQQQLVYNDMPRINSRKRWWYAAAVIAPLLAVGTWFLLKPAKEQRFATEYGKQLLVTLPDSTTVLLNSYSELTYGEWNSDNREVYLKGEALFCVKPGYNYAAAPFTVHAGNLRVEVLGTIFNVKNRRNLTEVFLESGKVRVTGKDKQPVILAPNEMARYNTENLVLVKVPTDKNVALAWRDQKMQLKQTTVKNIIETLHDMYGFTVVLQDSSIADRTIDGTLSLKNVNNVLFELSTILNVTIRRNNDTLVFMNNGQVGY</sequence>
<evidence type="ECO:0000256" key="1">
    <source>
        <dbReference type="SAM" id="Phobius"/>
    </source>
</evidence>
<gene>
    <name evidence="4" type="ORF">LX64_01452</name>
</gene>
<dbReference type="OrthoDB" id="923517at2"/>
<dbReference type="AlphaFoldDB" id="A0A327QYF8"/>
<feature type="domain" description="Protein FecR C-terminal" evidence="3">
    <location>
        <begin position="266"/>
        <end position="330"/>
    </location>
</feature>
<name>A0A327QYF8_9BACT</name>
<dbReference type="GO" id="GO:0016989">
    <property type="term" value="F:sigma factor antagonist activity"/>
    <property type="evidence" value="ECO:0007669"/>
    <property type="project" value="TreeGrafter"/>
</dbReference>
<protein>
    <submittedName>
        <fullName evidence="4">FecR family protein</fullName>
    </submittedName>
</protein>
<organism evidence="4 5">
    <name type="scientific">Chitinophaga skermanii</name>
    <dbReference type="NCBI Taxonomy" id="331697"/>
    <lineage>
        <taxon>Bacteria</taxon>
        <taxon>Pseudomonadati</taxon>
        <taxon>Bacteroidota</taxon>
        <taxon>Chitinophagia</taxon>
        <taxon>Chitinophagales</taxon>
        <taxon>Chitinophagaceae</taxon>
        <taxon>Chitinophaga</taxon>
    </lineage>
</organism>
<keyword evidence="5" id="KW-1185">Reference proteome</keyword>